<dbReference type="PANTHER" id="PTHR21737:SF4">
    <property type="entry name" value="SPLICING FACTOR CACTIN"/>
    <property type="match status" value="1"/>
</dbReference>
<comment type="caution">
    <text evidence="2">The sequence shown here is derived from an EMBL/GenBank/DDBJ whole genome shotgun (WGS) entry which is preliminary data.</text>
</comment>
<dbReference type="GO" id="GO:0005737">
    <property type="term" value="C:cytoplasm"/>
    <property type="evidence" value="ECO:0007669"/>
    <property type="project" value="TreeGrafter"/>
</dbReference>
<feature type="domain" description="Splicing factor Cactin C-terminal" evidence="1">
    <location>
        <begin position="156"/>
        <end position="280"/>
    </location>
</feature>
<dbReference type="EMBL" id="JADGJW010000638">
    <property type="protein sequence ID" value="KAJ3214244.1"/>
    <property type="molecule type" value="Genomic_DNA"/>
</dbReference>
<reference evidence="2" key="1">
    <citation type="submission" date="2020-05" db="EMBL/GenBank/DDBJ databases">
        <title>Phylogenomic resolution of chytrid fungi.</title>
        <authorList>
            <person name="Stajich J.E."/>
            <person name="Amses K."/>
            <person name="Simmons R."/>
            <person name="Seto K."/>
            <person name="Myers J."/>
            <person name="Bonds A."/>
            <person name="Quandt C.A."/>
            <person name="Barry K."/>
            <person name="Liu P."/>
            <person name="Grigoriev I."/>
            <person name="Longcore J.E."/>
            <person name="James T.Y."/>
        </authorList>
    </citation>
    <scope>NUCLEOTIDE SEQUENCE</scope>
    <source>
        <strain evidence="2">JEL0476</strain>
    </source>
</reference>
<dbReference type="AlphaFoldDB" id="A0AAD5TXA3"/>
<dbReference type="Proteomes" id="UP001211065">
    <property type="component" value="Unassembled WGS sequence"/>
</dbReference>
<evidence type="ECO:0000259" key="1">
    <source>
        <dbReference type="Pfam" id="PF09732"/>
    </source>
</evidence>
<gene>
    <name evidence="2" type="ORF">HK099_006962</name>
</gene>
<evidence type="ECO:0000313" key="3">
    <source>
        <dbReference type="Proteomes" id="UP001211065"/>
    </source>
</evidence>
<proteinExistence type="predicted"/>
<accession>A0AAD5TXA3</accession>
<evidence type="ECO:0000313" key="2">
    <source>
        <dbReference type="EMBL" id="KAJ3214244.1"/>
    </source>
</evidence>
<dbReference type="PANTHER" id="PTHR21737">
    <property type="entry name" value="POLYGLUTAMINE BINDING PROTEIN 1/MARVEL MEMBRANE-ASSOCIATING DOMAIN CONTAINING 3"/>
    <property type="match status" value="1"/>
</dbReference>
<dbReference type="GO" id="GO:0045292">
    <property type="term" value="P:mRNA cis splicing, via spliceosome"/>
    <property type="evidence" value="ECO:0007669"/>
    <property type="project" value="TreeGrafter"/>
</dbReference>
<dbReference type="GO" id="GO:0005681">
    <property type="term" value="C:spliceosomal complex"/>
    <property type="evidence" value="ECO:0007669"/>
    <property type="project" value="TreeGrafter"/>
</dbReference>
<organism evidence="2 3">
    <name type="scientific">Clydaea vesicula</name>
    <dbReference type="NCBI Taxonomy" id="447962"/>
    <lineage>
        <taxon>Eukaryota</taxon>
        <taxon>Fungi</taxon>
        <taxon>Fungi incertae sedis</taxon>
        <taxon>Chytridiomycota</taxon>
        <taxon>Chytridiomycota incertae sedis</taxon>
        <taxon>Chytridiomycetes</taxon>
        <taxon>Lobulomycetales</taxon>
        <taxon>Lobulomycetaceae</taxon>
        <taxon>Clydaea</taxon>
    </lineage>
</organism>
<dbReference type="InterPro" id="IPR019134">
    <property type="entry name" value="Cactin_C"/>
</dbReference>
<protein>
    <recommendedName>
        <fullName evidence="1">Splicing factor Cactin C-terminal domain-containing protein</fullName>
    </recommendedName>
</protein>
<name>A0AAD5TXA3_9FUNG</name>
<dbReference type="SMART" id="SM01050">
    <property type="entry name" value="CactinC_cactus"/>
    <property type="match status" value="1"/>
</dbReference>
<sequence>MGADVEYWECLLKELVVWKSKQKLKDMYRFMLKQKGIDPDKDLQHSSRKTVSSLLKNTNFEVEEDLEISTNKFNKSTNHKKKINKDDQVFKGIMYPLHVEPHSILDTKVRENEGMEFMEQERKVKQSTGGDEDHEEEDFEDDFKTDLVEIKKTYEWEDKYKPIKAKFFNRVHTGYEWNKYNRTHYDTDNPPPRVVKGYRFNIYYPDLVDKYTAPSFRVVQDEGYPETVVLKFISGAPYEDIAFRIVNKEWEYSHKKGFKSSFEGGVMKLFFKFKRQYYRR</sequence>
<keyword evidence="3" id="KW-1185">Reference proteome</keyword>
<dbReference type="Pfam" id="PF09732">
    <property type="entry name" value="CactinC_cactus"/>
    <property type="match status" value="1"/>
</dbReference>